<dbReference type="PANTHER" id="PTHR11851">
    <property type="entry name" value="METALLOPROTEASE"/>
    <property type="match status" value="1"/>
</dbReference>
<dbReference type="PROSITE" id="PS51257">
    <property type="entry name" value="PROKAR_LIPOPROTEIN"/>
    <property type="match status" value="1"/>
</dbReference>
<protein>
    <submittedName>
        <fullName evidence="5">Peptidase M16</fullName>
    </submittedName>
</protein>
<proteinExistence type="inferred from homology"/>
<dbReference type="InterPro" id="IPR050361">
    <property type="entry name" value="MPP/UQCRC_Complex"/>
</dbReference>
<dbReference type="Proteomes" id="UP001317742">
    <property type="component" value="Chromosome"/>
</dbReference>
<dbReference type="RefSeq" id="WP_281762528.1">
    <property type="nucleotide sequence ID" value="NZ_AP026709.1"/>
</dbReference>
<feature type="signal peptide" evidence="2">
    <location>
        <begin position="1"/>
        <end position="17"/>
    </location>
</feature>
<keyword evidence="2" id="KW-0732">Signal</keyword>
<name>A0ABM8AZD2_9BACT</name>
<dbReference type="Pfam" id="PF00675">
    <property type="entry name" value="Peptidase_M16"/>
    <property type="match status" value="2"/>
</dbReference>
<dbReference type="InterPro" id="IPR011765">
    <property type="entry name" value="Pept_M16_N"/>
</dbReference>
<reference evidence="5 6" key="1">
    <citation type="submission" date="2022-08" db="EMBL/GenBank/DDBJ databases">
        <title>Genome Sequence of the sulphate-reducing bacterium, Pseudodesulfovibrio sp. SYK.</title>
        <authorList>
            <person name="Kondo R."/>
            <person name="Kataoka T."/>
        </authorList>
    </citation>
    <scope>NUCLEOTIDE SEQUENCE [LARGE SCALE GENOMIC DNA]</scope>
    <source>
        <strain evidence="5 6">SYK</strain>
    </source>
</reference>
<evidence type="ECO:0000256" key="1">
    <source>
        <dbReference type="ARBA" id="ARBA00007261"/>
    </source>
</evidence>
<dbReference type="Pfam" id="PF05193">
    <property type="entry name" value="Peptidase_M16_C"/>
    <property type="match status" value="2"/>
</dbReference>
<evidence type="ECO:0000313" key="5">
    <source>
        <dbReference type="EMBL" id="BDQ36635.1"/>
    </source>
</evidence>
<organism evidence="5 6">
    <name type="scientific">Pseudodesulfovibrio nedwellii</name>
    <dbReference type="NCBI Taxonomy" id="2973072"/>
    <lineage>
        <taxon>Bacteria</taxon>
        <taxon>Pseudomonadati</taxon>
        <taxon>Thermodesulfobacteriota</taxon>
        <taxon>Desulfovibrionia</taxon>
        <taxon>Desulfovibrionales</taxon>
        <taxon>Desulfovibrionaceae</taxon>
    </lineage>
</organism>
<dbReference type="EMBL" id="AP026709">
    <property type="protein sequence ID" value="BDQ36635.1"/>
    <property type="molecule type" value="Genomic_DNA"/>
</dbReference>
<dbReference type="Gene3D" id="3.30.830.10">
    <property type="entry name" value="Metalloenzyme, LuxS/M16 peptidase-like"/>
    <property type="match status" value="4"/>
</dbReference>
<gene>
    <name evidence="5" type="ORF">SYK_09950</name>
</gene>
<sequence length="895" mass="99911">MFRTLLLLAGLTMIATGCQITHMNKTQTTDFTPVQKTTLSTTTQGDTNIVKLKNGLTVLIKEDDRFPLVNVRLYVHAGSAYETPEIAGISHQLEHMVFKGTEKRGPGETALQIESAGGMLNAATSFDYTVYYVEVPDDKWALGMDVVTDMAFHPAIDPVELESEKKVVLEELERGEDTPSSKLFKTLQSMIWKDSSYEWPIIGYRETVQSFTQKDIKKYIADHYQPQSMLLVVTGKVDPDQILVEANKLLGSLENTRSFTPPEAIAIPETGSGPQVVKMSGNWNKVYLGAAFPIPHGSSGKIAGLELLSQLMGGDDTSRLYRKFKYEEQLVDSISVSPLSLERGGMMYIHAILDADKVDQFWSELMTELATFDPTEFTDREIERAKLNLEDSLFLTKETLSGLASKIGYFQFFENGEQAEKNYLFALSQVTRDEMKNVYDEFIRPDQLSVAILVPEGNGISAKNLTAITNKEWPVKDALKKKAAVKLTETPTEITLPGGSKLVLLPDETLPYTAMSMYWSGGDGELTPEQQGLASLTATGLTRGTMKMTATEIQDFMSDHAASLGSTAGRNVFAVECKFPTRFTDKILPLISDTLTSPAFDETEVNRAKQDQIAGIKRSEDQPMGLAFRHLFPFLYKTGPYALLHQGTPEEVEAFTNADIIRFWNRQSMQPFTLAVCGQYDQAAIEAFATKIAETLTAQDKPYEFTTPEWGKKREMTMQLPERNQSHILMLFPTPGKTDMKISADFEMLKTALSGQSGLLFRDLRDKQGLAYTVTSMFWQSTNTGFIALYIGTSPDKVDQSMAGFKTVLADLAATPLPEVELERARNIIVGNYYQDHQSLISRSRQAASLMARGFDRDYEEKLIKHAKNVTPQDIQEAVKKYMTVDKAYIMKVTP</sequence>
<feature type="chain" id="PRO_5046689395" evidence="2">
    <location>
        <begin position="18"/>
        <end position="895"/>
    </location>
</feature>
<feature type="domain" description="Peptidase M16 C-terminal" evidence="4">
    <location>
        <begin position="672"/>
        <end position="828"/>
    </location>
</feature>
<comment type="similarity">
    <text evidence="1">Belongs to the peptidase M16 family.</text>
</comment>
<feature type="domain" description="Peptidase M16 C-terminal" evidence="4">
    <location>
        <begin position="210"/>
        <end position="389"/>
    </location>
</feature>
<feature type="domain" description="Peptidase M16 N-terminal" evidence="3">
    <location>
        <begin position="527"/>
        <end position="636"/>
    </location>
</feature>
<dbReference type="SUPFAM" id="SSF63411">
    <property type="entry name" value="LuxS/MPP-like metallohydrolase"/>
    <property type="match status" value="4"/>
</dbReference>
<dbReference type="InterPro" id="IPR011249">
    <property type="entry name" value="Metalloenz_LuxS/M16"/>
</dbReference>
<keyword evidence="6" id="KW-1185">Reference proteome</keyword>
<evidence type="ECO:0000259" key="4">
    <source>
        <dbReference type="Pfam" id="PF05193"/>
    </source>
</evidence>
<evidence type="ECO:0000256" key="2">
    <source>
        <dbReference type="SAM" id="SignalP"/>
    </source>
</evidence>
<evidence type="ECO:0000313" key="6">
    <source>
        <dbReference type="Proteomes" id="UP001317742"/>
    </source>
</evidence>
<feature type="domain" description="Peptidase M16 N-terminal" evidence="3">
    <location>
        <begin position="58"/>
        <end position="202"/>
    </location>
</feature>
<dbReference type="PANTHER" id="PTHR11851:SF49">
    <property type="entry name" value="MITOCHONDRIAL-PROCESSING PEPTIDASE SUBUNIT ALPHA"/>
    <property type="match status" value="1"/>
</dbReference>
<evidence type="ECO:0000259" key="3">
    <source>
        <dbReference type="Pfam" id="PF00675"/>
    </source>
</evidence>
<dbReference type="InterPro" id="IPR007863">
    <property type="entry name" value="Peptidase_M16_C"/>
</dbReference>
<accession>A0ABM8AZD2</accession>